<evidence type="ECO:0000313" key="3">
    <source>
        <dbReference type="Proteomes" id="UP001283361"/>
    </source>
</evidence>
<gene>
    <name evidence="2" type="ORF">RRG08_046035</name>
</gene>
<keyword evidence="1" id="KW-0732">Signal</keyword>
<dbReference type="AlphaFoldDB" id="A0AAE0XR19"/>
<feature type="signal peptide" evidence="1">
    <location>
        <begin position="1"/>
        <end position="21"/>
    </location>
</feature>
<protein>
    <recommendedName>
        <fullName evidence="4">Secreted protein</fullName>
    </recommendedName>
</protein>
<organism evidence="2 3">
    <name type="scientific">Elysia crispata</name>
    <name type="common">lettuce slug</name>
    <dbReference type="NCBI Taxonomy" id="231223"/>
    <lineage>
        <taxon>Eukaryota</taxon>
        <taxon>Metazoa</taxon>
        <taxon>Spiralia</taxon>
        <taxon>Lophotrochozoa</taxon>
        <taxon>Mollusca</taxon>
        <taxon>Gastropoda</taxon>
        <taxon>Heterobranchia</taxon>
        <taxon>Euthyneura</taxon>
        <taxon>Panpulmonata</taxon>
        <taxon>Sacoglossa</taxon>
        <taxon>Placobranchoidea</taxon>
        <taxon>Plakobranchidae</taxon>
        <taxon>Elysia</taxon>
    </lineage>
</organism>
<accession>A0AAE0XR19</accession>
<dbReference type="EMBL" id="JAWDGP010007822">
    <property type="protein sequence ID" value="KAK3703669.1"/>
    <property type="molecule type" value="Genomic_DNA"/>
</dbReference>
<dbReference type="Proteomes" id="UP001283361">
    <property type="component" value="Unassembled WGS sequence"/>
</dbReference>
<proteinExistence type="predicted"/>
<reference evidence="2" key="1">
    <citation type="journal article" date="2023" name="G3 (Bethesda)">
        <title>A reference genome for the long-term kleptoplast-retaining sea slug Elysia crispata morphotype clarki.</title>
        <authorList>
            <person name="Eastman K.E."/>
            <person name="Pendleton A.L."/>
            <person name="Shaikh M.A."/>
            <person name="Suttiyut T."/>
            <person name="Ogas R."/>
            <person name="Tomko P."/>
            <person name="Gavelis G."/>
            <person name="Widhalm J.R."/>
            <person name="Wisecaver J.H."/>
        </authorList>
    </citation>
    <scope>NUCLEOTIDE SEQUENCE</scope>
    <source>
        <strain evidence="2">ECLA1</strain>
    </source>
</reference>
<feature type="chain" id="PRO_5042079281" description="Secreted protein" evidence="1">
    <location>
        <begin position="22"/>
        <end position="69"/>
    </location>
</feature>
<evidence type="ECO:0008006" key="4">
    <source>
        <dbReference type="Google" id="ProtNLM"/>
    </source>
</evidence>
<comment type="caution">
    <text evidence="2">The sequence shown here is derived from an EMBL/GenBank/DDBJ whole genome shotgun (WGS) entry which is preliminary data.</text>
</comment>
<keyword evidence="3" id="KW-1185">Reference proteome</keyword>
<sequence>MAHKKTLALSLFCNLFYTTDKSPCVAWVTFLSTGSISGARCMYCDHRHRSLLQLCVYPIPYHPDSIFEK</sequence>
<name>A0AAE0XR19_9GAST</name>
<evidence type="ECO:0000313" key="2">
    <source>
        <dbReference type="EMBL" id="KAK3703669.1"/>
    </source>
</evidence>
<feature type="non-terminal residue" evidence="2">
    <location>
        <position position="1"/>
    </location>
</feature>
<evidence type="ECO:0000256" key="1">
    <source>
        <dbReference type="SAM" id="SignalP"/>
    </source>
</evidence>